<gene>
    <name evidence="1" type="ORF">P154DRAFT_151408</name>
</gene>
<dbReference type="AlphaFoldDB" id="A0A6A5WKV9"/>
<dbReference type="InterPro" id="IPR013083">
    <property type="entry name" value="Znf_RING/FYVE/PHD"/>
</dbReference>
<reference evidence="1" key="1">
    <citation type="journal article" date="2020" name="Stud. Mycol.">
        <title>101 Dothideomycetes genomes: a test case for predicting lifestyles and emergence of pathogens.</title>
        <authorList>
            <person name="Haridas S."/>
            <person name="Albert R."/>
            <person name="Binder M."/>
            <person name="Bloem J."/>
            <person name="Labutti K."/>
            <person name="Salamov A."/>
            <person name="Andreopoulos B."/>
            <person name="Baker S."/>
            <person name="Barry K."/>
            <person name="Bills G."/>
            <person name="Bluhm B."/>
            <person name="Cannon C."/>
            <person name="Castanera R."/>
            <person name="Culley D."/>
            <person name="Daum C."/>
            <person name="Ezra D."/>
            <person name="Gonzalez J."/>
            <person name="Henrissat B."/>
            <person name="Kuo A."/>
            <person name="Liang C."/>
            <person name="Lipzen A."/>
            <person name="Lutzoni F."/>
            <person name="Magnuson J."/>
            <person name="Mondo S."/>
            <person name="Nolan M."/>
            <person name="Ohm R."/>
            <person name="Pangilinan J."/>
            <person name="Park H.-J."/>
            <person name="Ramirez L."/>
            <person name="Alfaro M."/>
            <person name="Sun H."/>
            <person name="Tritt A."/>
            <person name="Yoshinaga Y."/>
            <person name="Zwiers L.-H."/>
            <person name="Turgeon B."/>
            <person name="Goodwin S."/>
            <person name="Spatafora J."/>
            <person name="Crous P."/>
            <person name="Grigoriev I."/>
        </authorList>
    </citation>
    <scope>NUCLEOTIDE SEQUENCE</scope>
    <source>
        <strain evidence="1">CBS 123094</strain>
    </source>
</reference>
<dbReference type="Proteomes" id="UP000799779">
    <property type="component" value="Unassembled WGS sequence"/>
</dbReference>
<dbReference type="SUPFAM" id="SSF57850">
    <property type="entry name" value="RING/U-box"/>
    <property type="match status" value="1"/>
</dbReference>
<evidence type="ECO:0000313" key="2">
    <source>
        <dbReference type="Proteomes" id="UP000799779"/>
    </source>
</evidence>
<dbReference type="CDD" id="cd16448">
    <property type="entry name" value="RING-H2"/>
    <property type="match status" value="1"/>
</dbReference>
<evidence type="ECO:0000313" key="1">
    <source>
        <dbReference type="EMBL" id="KAF2002117.1"/>
    </source>
</evidence>
<organism evidence="1 2">
    <name type="scientific">Amniculicola lignicola CBS 123094</name>
    <dbReference type="NCBI Taxonomy" id="1392246"/>
    <lineage>
        <taxon>Eukaryota</taxon>
        <taxon>Fungi</taxon>
        <taxon>Dikarya</taxon>
        <taxon>Ascomycota</taxon>
        <taxon>Pezizomycotina</taxon>
        <taxon>Dothideomycetes</taxon>
        <taxon>Pleosporomycetidae</taxon>
        <taxon>Pleosporales</taxon>
        <taxon>Amniculicolaceae</taxon>
        <taxon>Amniculicola</taxon>
    </lineage>
</organism>
<proteinExistence type="predicted"/>
<dbReference type="EMBL" id="ML977579">
    <property type="protein sequence ID" value="KAF2002117.1"/>
    <property type="molecule type" value="Genomic_DNA"/>
</dbReference>
<keyword evidence="2" id="KW-1185">Reference proteome</keyword>
<evidence type="ECO:0008006" key="3">
    <source>
        <dbReference type="Google" id="ProtNLM"/>
    </source>
</evidence>
<dbReference type="Gene3D" id="3.30.40.10">
    <property type="entry name" value="Zinc/RING finger domain, C3HC4 (zinc finger)"/>
    <property type="match status" value="1"/>
</dbReference>
<protein>
    <recommendedName>
        <fullName evidence="3">RING-type domain-containing protein</fullName>
    </recommendedName>
</protein>
<sequence length="259" mass="28458">MIHPIHLLSTPATNTTDIATHHTNPQNLSMDRFLRTGLEHLPDDHFTQTESSCPICKEATIYDETGSNTAGTETTNADGSPQSPMSINNFDHNTTFPVVVKITQCRGDHIFHYACLIGWLEILGAQQGTCPLDRDVLYSAEPHVRASDLHPAVFELFRGSAMGGLDLYINTDRIPVQLSVAGNPGHDVVRIIRGEGGLRVVPAHVDQIQEGIHDNEAIFSATLREAVLQYVSEFGRQDTAREVGEEELVDEAVDGHEDD</sequence>
<accession>A0A6A5WKV9</accession>
<name>A0A6A5WKV9_9PLEO</name>